<evidence type="ECO:0000313" key="2">
    <source>
        <dbReference type="EMBL" id="OAG00569.1"/>
    </source>
</evidence>
<dbReference type="Proteomes" id="UP000077069">
    <property type="component" value="Unassembled WGS sequence"/>
</dbReference>
<dbReference type="EMBL" id="KV441559">
    <property type="protein sequence ID" value="OAG00569.1"/>
    <property type="molecule type" value="Genomic_DNA"/>
</dbReference>
<sequence>MGVRACRFQEEYLGQRRRRRVLCLRHGDSWRVPCLQTKWAVREPYQTPPPRHRREQSRAVRREKPIRRSSPSPIRLRSSFTCHRAPLPIISAQHTASVCAVRCYGFGTLGNVHL</sequence>
<proteinExistence type="predicted"/>
<evidence type="ECO:0000256" key="1">
    <source>
        <dbReference type="SAM" id="MobiDB-lite"/>
    </source>
</evidence>
<name>A0A177C110_9PLEO</name>
<accession>A0A177C110</accession>
<evidence type="ECO:0000313" key="3">
    <source>
        <dbReference type="Proteomes" id="UP000077069"/>
    </source>
</evidence>
<keyword evidence="3" id="KW-1185">Reference proteome</keyword>
<protein>
    <submittedName>
        <fullName evidence="2">Uncharacterized protein</fullName>
    </submittedName>
</protein>
<dbReference type="InParanoid" id="A0A177C110"/>
<gene>
    <name evidence="2" type="ORF">CC84DRAFT_315612</name>
</gene>
<feature type="region of interest" description="Disordered" evidence="1">
    <location>
        <begin position="44"/>
        <end position="74"/>
    </location>
</feature>
<organism evidence="2 3">
    <name type="scientific">Paraphaeosphaeria sporulosa</name>
    <dbReference type="NCBI Taxonomy" id="1460663"/>
    <lineage>
        <taxon>Eukaryota</taxon>
        <taxon>Fungi</taxon>
        <taxon>Dikarya</taxon>
        <taxon>Ascomycota</taxon>
        <taxon>Pezizomycotina</taxon>
        <taxon>Dothideomycetes</taxon>
        <taxon>Pleosporomycetidae</taxon>
        <taxon>Pleosporales</taxon>
        <taxon>Massarineae</taxon>
        <taxon>Didymosphaeriaceae</taxon>
        <taxon>Paraphaeosphaeria</taxon>
    </lineage>
</organism>
<reference evidence="2 3" key="1">
    <citation type="submission" date="2016-05" db="EMBL/GenBank/DDBJ databases">
        <title>Comparative analysis of secretome profiles of manganese(II)-oxidizing ascomycete fungi.</title>
        <authorList>
            <consortium name="DOE Joint Genome Institute"/>
            <person name="Zeiner C.A."/>
            <person name="Purvine S.O."/>
            <person name="Zink E.M."/>
            <person name="Wu S."/>
            <person name="Pasa-Tolic L."/>
            <person name="Chaput D.L."/>
            <person name="Haridas S."/>
            <person name="Grigoriev I.V."/>
            <person name="Santelli C.M."/>
            <person name="Hansel C.M."/>
        </authorList>
    </citation>
    <scope>NUCLEOTIDE SEQUENCE [LARGE SCALE GENOMIC DNA]</scope>
    <source>
        <strain evidence="2 3">AP3s5-JAC2a</strain>
    </source>
</reference>
<dbReference type="GeneID" id="28769310"/>
<dbReference type="AlphaFoldDB" id="A0A177C110"/>
<dbReference type="RefSeq" id="XP_018030934.1">
    <property type="nucleotide sequence ID" value="XM_018185824.1"/>
</dbReference>